<evidence type="ECO:0000259" key="3">
    <source>
        <dbReference type="SMART" id="SM00954"/>
    </source>
</evidence>
<accession>A0A7S4B5A8</accession>
<reference evidence="4" key="1">
    <citation type="submission" date="2021-01" db="EMBL/GenBank/DDBJ databases">
        <authorList>
            <person name="Corre E."/>
            <person name="Pelletier E."/>
            <person name="Niang G."/>
            <person name="Scheremetjew M."/>
            <person name="Finn R."/>
            <person name="Kale V."/>
            <person name="Holt S."/>
            <person name="Cochrane G."/>
            <person name="Meng A."/>
            <person name="Brown T."/>
            <person name="Cohen L."/>
        </authorList>
    </citation>
    <scope>NUCLEOTIDE SEQUENCE</scope>
    <source>
        <strain evidence="4">CCMP645</strain>
    </source>
</reference>
<gene>
    <name evidence="4" type="ORF">PCAR00345_LOCUS7204</name>
</gene>
<dbReference type="GO" id="GO:0015969">
    <property type="term" value="P:guanosine tetraphosphate metabolic process"/>
    <property type="evidence" value="ECO:0007669"/>
    <property type="project" value="InterPro"/>
</dbReference>
<dbReference type="PANTHER" id="PTHR21262:SF12">
    <property type="entry name" value="GTP DIPHOSPHOKINASE CRSH, CHLOROPLASTIC-RELATED"/>
    <property type="match status" value="1"/>
</dbReference>
<organism evidence="4">
    <name type="scientific">Chrysotila carterae</name>
    <name type="common">Marine alga</name>
    <name type="synonym">Syracosphaera carterae</name>
    <dbReference type="NCBI Taxonomy" id="13221"/>
    <lineage>
        <taxon>Eukaryota</taxon>
        <taxon>Haptista</taxon>
        <taxon>Haptophyta</taxon>
        <taxon>Prymnesiophyceae</taxon>
        <taxon>Isochrysidales</taxon>
        <taxon>Isochrysidaceae</taxon>
        <taxon>Chrysotila</taxon>
    </lineage>
</organism>
<feature type="domain" description="RelA/SpoT" evidence="3">
    <location>
        <begin position="380"/>
        <end position="513"/>
    </location>
</feature>
<dbReference type="InterPro" id="IPR007685">
    <property type="entry name" value="RelA_SpoT"/>
</dbReference>
<feature type="compositionally biased region" description="Polar residues" evidence="1">
    <location>
        <begin position="545"/>
        <end position="559"/>
    </location>
</feature>
<evidence type="ECO:0000256" key="1">
    <source>
        <dbReference type="SAM" id="MobiDB-lite"/>
    </source>
</evidence>
<dbReference type="SMART" id="SM00954">
    <property type="entry name" value="RelA_SpoT"/>
    <property type="match status" value="1"/>
</dbReference>
<dbReference type="EMBL" id="HBIZ01012045">
    <property type="protein sequence ID" value="CAE0754617.1"/>
    <property type="molecule type" value="Transcribed_RNA"/>
</dbReference>
<sequence length="559" mass="61316">MHRKPQPPMRSYCKMLNGEGRNESRRSNRCQVIVLFMVALPVAPMHSFSIGFAPGYRPAFHHRVLMLDNEQPLLCSGMGSSGANLVPAGEHHGNMAEATRVLPQLDCELLWEMLQDFTGHLSEQDCSNLRLALTTLLAKAEIAARAKRYVQLTQSEQPLLVPQTSASDAAADASAHVLNVLTSVQTAKDLLKLGFDVLTVSAAMLAGAAITDVAPTWPRSVPDPFTFAIDGLLQQERHLPRLPAGAGVLDEAAAAMLRTAILRNAVSEPRAVPVLLGKQLQGLRSADAQPAEEQHSRALQAVQLYAPLAQATGLQTVSLELERISFRKLFPSSMRRLQHWYDQVWPDADTVLPMLVQQLRNQLLHAPSLEGLVADFQVTGRIKSISSTFRKLLKDGMVVERVKDVLALRVVLLPAGDSREQLATLMRRDAITQAKADALLCFTTYRQVLRLWNEVPGRFKDFISRPKPNGYQSLHTNVRLPDGRIAEVQVRTYAMHQFAEHGQAAHGFYKGGLTNPTQLANVAGALEAVRSLPALPPSPSENAHRTSSGDNVLNTSTTK</sequence>
<evidence type="ECO:0000256" key="2">
    <source>
        <dbReference type="SAM" id="Phobius"/>
    </source>
</evidence>
<name>A0A7S4B5A8_CHRCT</name>
<dbReference type="CDD" id="cd05399">
    <property type="entry name" value="NT_Rel-Spo_like"/>
    <property type="match status" value="1"/>
</dbReference>
<protein>
    <recommendedName>
        <fullName evidence="3">RelA/SpoT domain-containing protein</fullName>
    </recommendedName>
</protein>
<dbReference type="SUPFAM" id="SSF81301">
    <property type="entry name" value="Nucleotidyltransferase"/>
    <property type="match status" value="1"/>
</dbReference>
<dbReference type="PANTHER" id="PTHR21262">
    <property type="entry name" value="GUANOSINE-3',5'-BIS DIPHOSPHATE 3'-PYROPHOSPHOHYDROLASE"/>
    <property type="match status" value="1"/>
</dbReference>
<dbReference type="Pfam" id="PF13328">
    <property type="entry name" value="HD_4"/>
    <property type="match status" value="1"/>
</dbReference>
<evidence type="ECO:0000313" key="4">
    <source>
        <dbReference type="EMBL" id="CAE0754617.1"/>
    </source>
</evidence>
<proteinExistence type="predicted"/>
<dbReference type="SUPFAM" id="SSF109604">
    <property type="entry name" value="HD-domain/PDEase-like"/>
    <property type="match status" value="1"/>
</dbReference>
<dbReference type="InterPro" id="IPR043519">
    <property type="entry name" value="NT_sf"/>
</dbReference>
<feature type="transmembrane region" description="Helical" evidence="2">
    <location>
        <begin position="32"/>
        <end position="56"/>
    </location>
</feature>
<dbReference type="Pfam" id="PF04607">
    <property type="entry name" value="RelA_SpoT"/>
    <property type="match status" value="1"/>
</dbReference>
<dbReference type="Gene3D" id="1.10.3210.10">
    <property type="entry name" value="Hypothetical protein af1432"/>
    <property type="match status" value="1"/>
</dbReference>
<keyword evidence="2" id="KW-0472">Membrane</keyword>
<dbReference type="AlphaFoldDB" id="A0A7S4B5A8"/>
<feature type="region of interest" description="Disordered" evidence="1">
    <location>
        <begin position="533"/>
        <end position="559"/>
    </location>
</feature>
<dbReference type="Gene3D" id="3.30.460.10">
    <property type="entry name" value="Beta Polymerase, domain 2"/>
    <property type="match status" value="1"/>
</dbReference>
<keyword evidence="2" id="KW-1133">Transmembrane helix</keyword>
<keyword evidence="2" id="KW-0812">Transmembrane</keyword>